<dbReference type="EMBL" id="NWTK01000013">
    <property type="protein sequence ID" value="PKR51809.1"/>
    <property type="molecule type" value="Genomic_DNA"/>
</dbReference>
<dbReference type="KEGG" id="thac:CSC3H3_21325"/>
<geneLocation type="plasmid" evidence="3">
    <name>pcsc3h3</name>
</geneLocation>
<evidence type="ECO:0000313" key="2">
    <source>
        <dbReference type="EMBL" id="PKR51809.1"/>
    </source>
</evidence>
<dbReference type="Proteomes" id="UP000233458">
    <property type="component" value="Plasmid pCSC3H3"/>
</dbReference>
<dbReference type="OrthoDB" id="9803101at2"/>
<dbReference type="InterPro" id="IPR006175">
    <property type="entry name" value="YjgF/YER057c/UK114"/>
</dbReference>
<reference evidence="1 3" key="2">
    <citation type="submission" date="2017-10" db="EMBL/GenBank/DDBJ databases">
        <title>Biodiversity and function of Thalassospira species in the particle-attached aromatic-hydrocarbon-degrading consortia from the surface seawater of the China South Sea.</title>
        <authorList>
            <person name="Dong C."/>
            <person name="Liu R."/>
            <person name="Shao Z."/>
        </authorList>
    </citation>
    <scope>NUCLEOTIDE SEQUENCE [LARGE SCALE GENOMIC DNA]</scope>
    <source>
        <strain evidence="1 3">CSC3H3</strain>
        <plasmid evidence="3">pcsc3h3</plasmid>
        <plasmid evidence="1">pCSC3H3</plasmid>
    </source>
</reference>
<dbReference type="RefSeq" id="WP_101269205.1">
    <property type="nucleotide sequence ID" value="NZ_CP024200.1"/>
</dbReference>
<name>A0A2N3KMM6_9PROT</name>
<dbReference type="AlphaFoldDB" id="A0A2N3KMM6"/>
<dbReference type="Proteomes" id="UP000233597">
    <property type="component" value="Unassembled WGS sequence"/>
</dbReference>
<geneLocation type="plasmid" evidence="1">
    <name>pCSC3H3</name>
</geneLocation>
<evidence type="ECO:0000313" key="3">
    <source>
        <dbReference type="Proteomes" id="UP000233458"/>
    </source>
</evidence>
<dbReference type="Pfam" id="PF01042">
    <property type="entry name" value="Ribonuc_L-PSP"/>
    <property type="match status" value="1"/>
</dbReference>
<gene>
    <name evidence="2" type="ORF">COO20_18365</name>
    <name evidence="1" type="ORF">CSC3H3_21325</name>
</gene>
<dbReference type="SUPFAM" id="SSF55298">
    <property type="entry name" value="YjgF-like"/>
    <property type="match status" value="1"/>
</dbReference>
<dbReference type="InterPro" id="IPR035959">
    <property type="entry name" value="RutC-like_sf"/>
</dbReference>
<keyword evidence="1" id="KW-0614">Plasmid</keyword>
<evidence type="ECO:0000313" key="4">
    <source>
        <dbReference type="Proteomes" id="UP000233597"/>
    </source>
</evidence>
<dbReference type="Gene3D" id="3.30.1330.40">
    <property type="entry name" value="RutC-like"/>
    <property type="match status" value="1"/>
</dbReference>
<accession>A0A2N3KMM6</accession>
<organism evidence="2 4">
    <name type="scientific">Thalassospira marina</name>
    <dbReference type="NCBI Taxonomy" id="2048283"/>
    <lineage>
        <taxon>Bacteria</taxon>
        <taxon>Pseudomonadati</taxon>
        <taxon>Pseudomonadota</taxon>
        <taxon>Alphaproteobacteria</taxon>
        <taxon>Rhodospirillales</taxon>
        <taxon>Thalassospiraceae</taxon>
        <taxon>Thalassospira</taxon>
    </lineage>
</organism>
<keyword evidence="3" id="KW-1185">Reference proteome</keyword>
<dbReference type="CDD" id="cd00448">
    <property type="entry name" value="YjgF_YER057c_UK114_family"/>
    <property type="match status" value="1"/>
</dbReference>
<dbReference type="PANTHER" id="PTHR43857">
    <property type="entry name" value="BLR7761 PROTEIN"/>
    <property type="match status" value="1"/>
</dbReference>
<dbReference type="EMBL" id="CP024200">
    <property type="protein sequence ID" value="AUG55414.1"/>
    <property type="molecule type" value="Genomic_DNA"/>
</dbReference>
<dbReference type="PANTHER" id="PTHR43857:SF1">
    <property type="entry name" value="YJGH FAMILY PROTEIN"/>
    <property type="match status" value="1"/>
</dbReference>
<reference evidence="2 4" key="1">
    <citation type="submission" date="2017-09" db="EMBL/GenBank/DDBJ databases">
        <title>Biodiversity and function of Thalassospira species in the particle-attached aromatic-hydrocarbon-degrading consortia from the surface seawater of the South China Sea.</title>
        <authorList>
            <person name="Dong C."/>
            <person name="Liu R."/>
            <person name="Shao Z."/>
        </authorList>
    </citation>
    <scope>NUCLEOTIDE SEQUENCE [LARGE SCALE GENOMIC DNA]</scope>
    <source>
        <strain evidence="2 4">CSC1P2</strain>
    </source>
</reference>
<evidence type="ECO:0000313" key="1">
    <source>
        <dbReference type="EMBL" id="AUG55414.1"/>
    </source>
</evidence>
<proteinExistence type="predicted"/>
<sequence length="132" mass="14831">MIHKIIQPEGWTAPKGYANGILATGKTLYVGGQIGWNEKQVFEASDFVGQMEQALRNIMAVVNEAGGQAEHICRLTWYVTEKQEYMNHQREVGEAYRRVLGRHFPAMTMVVVRALVEDEALVEIEATAVIPE</sequence>
<protein>
    <submittedName>
        <fullName evidence="2">Enamine deaminase RidA</fullName>
    </submittedName>
</protein>